<dbReference type="AlphaFoldDB" id="A0A6J6VKQ4"/>
<dbReference type="Pfam" id="PF13579">
    <property type="entry name" value="Glyco_trans_4_4"/>
    <property type="match status" value="1"/>
</dbReference>
<dbReference type="PANTHER" id="PTHR45947:SF3">
    <property type="entry name" value="SULFOQUINOVOSYL TRANSFERASE SQD2"/>
    <property type="match status" value="1"/>
</dbReference>
<dbReference type="Gene3D" id="3.40.50.2000">
    <property type="entry name" value="Glycogen Phosphorylase B"/>
    <property type="match status" value="2"/>
</dbReference>
<dbReference type="PANTHER" id="PTHR45947">
    <property type="entry name" value="SULFOQUINOVOSYL TRANSFERASE SQD2"/>
    <property type="match status" value="1"/>
</dbReference>
<dbReference type="GO" id="GO:0016757">
    <property type="term" value="F:glycosyltransferase activity"/>
    <property type="evidence" value="ECO:0007669"/>
    <property type="project" value="TreeGrafter"/>
</dbReference>
<gene>
    <name evidence="2" type="ORF">UFOPK2958_00006</name>
</gene>
<dbReference type="SUPFAM" id="SSF53756">
    <property type="entry name" value="UDP-Glycosyltransferase/glycogen phosphorylase"/>
    <property type="match status" value="1"/>
</dbReference>
<sequence length="371" mass="40713">MVCFCHDRKVTNRVLVFSHASVVAANQSVYAELRKLGNEILIVTPDTWRHDFSQHPFHPEAHIGLEGCLLPLAVSRPGAPQRFRYRGSLYRNATISAFNPDVCIIEEEAFSLAGWQCARYARRRKLPYAIQAAENLDRSMPWPAKLWRRVVLRHASLVMARSRAAGDRALSWGASSSIIDVVPHGIEGVAAAVAPRREGVVGYVGRLVESKGLTDLLAAVEMDDLLSLEVVGDGVLRTLFSSPPARVTWHGALTPEQVVAFYQSISVLALPSRTTPTWTEQFGRVIIESLAAGRPVVAYDSGEIPWVAEMTGITLVPEGDIRGLHDALRRNAYGDEGVRLGALGRTAVLHHFTNEAIAKRLAAWAESATED</sequence>
<accession>A0A6J6VKQ4</accession>
<dbReference type="InterPro" id="IPR028098">
    <property type="entry name" value="Glyco_trans_4-like_N"/>
</dbReference>
<dbReference type="Pfam" id="PF13692">
    <property type="entry name" value="Glyco_trans_1_4"/>
    <property type="match status" value="1"/>
</dbReference>
<feature type="domain" description="Glycosyltransferase subfamily 4-like N-terminal" evidence="1">
    <location>
        <begin position="27"/>
        <end position="185"/>
    </location>
</feature>
<dbReference type="EMBL" id="CAFAAB010000001">
    <property type="protein sequence ID" value="CAB4772640.1"/>
    <property type="molecule type" value="Genomic_DNA"/>
</dbReference>
<evidence type="ECO:0000259" key="1">
    <source>
        <dbReference type="Pfam" id="PF13579"/>
    </source>
</evidence>
<protein>
    <submittedName>
        <fullName evidence="2">Unannotated protein</fullName>
    </submittedName>
</protein>
<evidence type="ECO:0000313" key="2">
    <source>
        <dbReference type="EMBL" id="CAB4772640.1"/>
    </source>
</evidence>
<reference evidence="2" key="1">
    <citation type="submission" date="2020-05" db="EMBL/GenBank/DDBJ databases">
        <authorList>
            <person name="Chiriac C."/>
            <person name="Salcher M."/>
            <person name="Ghai R."/>
            <person name="Kavagutti S V."/>
        </authorList>
    </citation>
    <scope>NUCLEOTIDE SEQUENCE</scope>
</reference>
<dbReference type="InterPro" id="IPR050194">
    <property type="entry name" value="Glycosyltransferase_grp1"/>
</dbReference>
<proteinExistence type="predicted"/>
<name>A0A6J6VKQ4_9ZZZZ</name>
<organism evidence="2">
    <name type="scientific">freshwater metagenome</name>
    <dbReference type="NCBI Taxonomy" id="449393"/>
    <lineage>
        <taxon>unclassified sequences</taxon>
        <taxon>metagenomes</taxon>
        <taxon>ecological metagenomes</taxon>
    </lineage>
</organism>